<organism evidence="2 3">
    <name type="scientific">Paenibacillus durus ATCC 35681</name>
    <dbReference type="NCBI Taxonomy" id="1333534"/>
    <lineage>
        <taxon>Bacteria</taxon>
        <taxon>Bacillati</taxon>
        <taxon>Bacillota</taxon>
        <taxon>Bacilli</taxon>
        <taxon>Bacillales</taxon>
        <taxon>Paenibacillaceae</taxon>
        <taxon>Paenibacillus</taxon>
    </lineage>
</organism>
<dbReference type="Pfam" id="PF12671">
    <property type="entry name" value="Amidase_6"/>
    <property type="match status" value="1"/>
</dbReference>
<dbReference type="PATRIC" id="fig|1333534.5.peg.2083"/>
<reference evidence="2 3" key="2">
    <citation type="journal article" date="2016" name="Genome Announc.">
        <title>Genome Sequence of a Gram-Positive Diazotroph, Paenibacillus durus Type Strain ATCC 35681.</title>
        <authorList>
            <person name="Halim M.A."/>
            <person name="Rahman A.Y."/>
            <person name="Sim K.S."/>
            <person name="Yam H.C."/>
            <person name="Rahim A.A."/>
            <person name="Ghazali A.H."/>
            <person name="Najimudin N."/>
        </authorList>
    </citation>
    <scope>NUCLEOTIDE SEQUENCE [LARGE SCALE GENOMIC DNA]</scope>
    <source>
        <strain evidence="2 3">ATCC 35681</strain>
    </source>
</reference>
<name>A0A0F7FFG2_PAEDU</name>
<accession>A0A0F7FFG2</accession>
<dbReference type="EMBL" id="CP011114">
    <property type="protein sequence ID" value="AKG37685.1"/>
    <property type="molecule type" value="Genomic_DNA"/>
</dbReference>
<dbReference type="PANTHER" id="PTHR40032:SF1">
    <property type="entry name" value="EXPORTED PROTEIN"/>
    <property type="match status" value="1"/>
</dbReference>
<dbReference type="Proteomes" id="UP000034189">
    <property type="component" value="Chromosome"/>
</dbReference>
<dbReference type="InterPro" id="IPR024301">
    <property type="entry name" value="Amidase_6"/>
</dbReference>
<evidence type="ECO:0000259" key="1">
    <source>
        <dbReference type="Pfam" id="PF12671"/>
    </source>
</evidence>
<dbReference type="HOGENOM" id="CLU_046705_0_0_9"/>
<gene>
    <name evidence="2" type="ORF">VK70_09505</name>
</gene>
<dbReference type="PANTHER" id="PTHR40032">
    <property type="entry name" value="EXPORTED PROTEIN-RELATED"/>
    <property type="match status" value="1"/>
</dbReference>
<evidence type="ECO:0000313" key="3">
    <source>
        <dbReference type="Proteomes" id="UP000034189"/>
    </source>
</evidence>
<evidence type="ECO:0000313" key="2">
    <source>
        <dbReference type="EMBL" id="AKG37685.1"/>
    </source>
</evidence>
<protein>
    <recommendedName>
        <fullName evidence="1">Putative amidase domain-containing protein</fullName>
    </recommendedName>
</protein>
<sequence>MLFGAEPVSGAENSETEVREFLTQLFAARSEFVTNMPSGLEKYYDQKYGSSRHAYRVEANRNTYLHAWGEHRGIHFVDSQSRIRITRIRIEGDTAQVTLTHSQKLSYMYANKILPTQWFGLGTWHTLTLKKNKGEWIVLKEWYLDPLNENPKHIPGTPEETEAFPAKKEEIQDGKKYKRQKAVAYANKYAGSAWGAGNKGRYNPKYLNYNGKGGDCTNFASQVVGDQEEGGALKMSGPWRYYYSSGGNSTWVQTDSFKNFIVHSGYGRVIAQGGFSDLVKFTRQNPDGAFAKLFPGDLIAHVINNDVDHFSIVTGFDDNGYPLVNSHTADRFRAPFDLGWDKKTKYILIHIND</sequence>
<dbReference type="AlphaFoldDB" id="A0A0F7FFG2"/>
<proteinExistence type="predicted"/>
<reference evidence="2 3" key="1">
    <citation type="submission" date="2015-03" db="EMBL/GenBank/DDBJ databases">
        <authorList>
            <person name="Abdul Halim M."/>
        </authorList>
    </citation>
    <scope>NUCLEOTIDE SEQUENCE [LARGE SCALE GENOMIC DNA]</scope>
    <source>
        <strain evidence="2 3">ATCC 35681</strain>
    </source>
</reference>
<feature type="domain" description="Putative amidase" evidence="1">
    <location>
        <begin position="176"/>
        <end position="347"/>
    </location>
</feature>